<evidence type="ECO:0000259" key="15">
    <source>
        <dbReference type="PROSITE" id="PS50105"/>
    </source>
</evidence>
<dbReference type="GO" id="GO:0006031">
    <property type="term" value="P:chitin biosynthetic process"/>
    <property type="evidence" value="ECO:0007669"/>
    <property type="project" value="TreeGrafter"/>
</dbReference>
<evidence type="ECO:0000256" key="8">
    <source>
        <dbReference type="ARBA" id="ARBA00023054"/>
    </source>
</evidence>
<name>A0AAD9QB16_ACRCE</name>
<feature type="transmembrane region" description="Helical" evidence="14">
    <location>
        <begin position="884"/>
        <end position="906"/>
    </location>
</feature>
<feature type="domain" description="SAM" evidence="15">
    <location>
        <begin position="1312"/>
        <end position="1371"/>
    </location>
</feature>
<feature type="transmembrane region" description="Helical" evidence="14">
    <location>
        <begin position="378"/>
        <end position="399"/>
    </location>
</feature>
<evidence type="ECO:0000256" key="7">
    <source>
        <dbReference type="ARBA" id="ARBA00022989"/>
    </source>
</evidence>
<accession>A0AAD9QB16</accession>
<dbReference type="Proteomes" id="UP001249851">
    <property type="component" value="Unassembled WGS sequence"/>
</dbReference>
<feature type="transmembrane region" description="Helical" evidence="14">
    <location>
        <begin position="1510"/>
        <end position="1528"/>
    </location>
</feature>
<evidence type="ECO:0000256" key="14">
    <source>
        <dbReference type="SAM" id="Phobius"/>
    </source>
</evidence>
<dbReference type="InterPro" id="IPR004835">
    <property type="entry name" value="Chitin_synth"/>
</dbReference>
<feature type="domain" description="SAM" evidence="15">
    <location>
        <begin position="1376"/>
        <end position="1444"/>
    </location>
</feature>
<evidence type="ECO:0000256" key="9">
    <source>
        <dbReference type="ARBA" id="ARBA00023136"/>
    </source>
</evidence>
<feature type="transmembrane region" description="Helical" evidence="14">
    <location>
        <begin position="139"/>
        <end position="165"/>
    </location>
</feature>
<evidence type="ECO:0000256" key="12">
    <source>
        <dbReference type="ARBA" id="ARBA00048014"/>
    </source>
</evidence>
<keyword evidence="9 14" id="KW-0472">Membrane</keyword>
<feature type="transmembrane region" description="Helical" evidence="14">
    <location>
        <begin position="102"/>
        <end position="127"/>
    </location>
</feature>
<evidence type="ECO:0000256" key="4">
    <source>
        <dbReference type="ARBA" id="ARBA00022676"/>
    </source>
</evidence>
<feature type="region of interest" description="Disordered" evidence="13">
    <location>
        <begin position="1075"/>
        <end position="1105"/>
    </location>
</feature>
<feature type="transmembrane region" description="Helical" evidence="14">
    <location>
        <begin position="918"/>
        <end position="936"/>
    </location>
</feature>
<comment type="caution">
    <text evidence="16">The sequence shown here is derived from an EMBL/GenBank/DDBJ whole genome shotgun (WGS) entry which is preliminary data.</text>
</comment>
<keyword evidence="5" id="KW-0808">Transferase</keyword>
<dbReference type="SUPFAM" id="SSF47769">
    <property type="entry name" value="SAM/Pointed domain"/>
    <property type="match status" value="2"/>
</dbReference>
<dbReference type="InterPro" id="IPR001660">
    <property type="entry name" value="SAM"/>
</dbReference>
<dbReference type="PANTHER" id="PTHR22914:SF41">
    <property type="entry name" value="CHITIN SYNTHASE 7"/>
    <property type="match status" value="1"/>
</dbReference>
<feature type="transmembrane region" description="Helical" evidence="14">
    <location>
        <begin position="52"/>
        <end position="76"/>
    </location>
</feature>
<comment type="similarity">
    <text evidence="11">Belongs to the chitin synthase family. Class IV subfamily.</text>
</comment>
<feature type="region of interest" description="Disordered" evidence="13">
    <location>
        <begin position="1202"/>
        <end position="1277"/>
    </location>
</feature>
<keyword evidence="4" id="KW-0328">Glycosyltransferase</keyword>
<sequence>MSRKISEYDGVSQFGENKRQLTVQRTDSSISNGSTQAENSHCYAVLLCVIKWFIAIFLCAVVLCCVVASKICLLVLGQHYRSVKRAGNSTAEKIETQTCKQALFLMLLFTLMIPHVASFIYASWTSLRRKSRPWPTKQGFVVIMFGGFLETVSLCYITMVMLTVVPITPNAIILVMCSLPMTPAIWEAIKSRSRWRTLNGKREVIKFGASATFAVIGIALLLLKVPDISGQIGIPVSLTLLSIAWSPKTRKLQIQSKAKQSARGKAAIVSSLWNLVLTPVVAVVLAKIYQIVELHKISSGFKAINATHPSFVFLMVHIVAGFFGYHFGWLACSLCMQQIGYALPLTLATPIAAIMIHLPCFFQTNAIPLPCISADLVFSLSAGALLWLAQFLATTYYVWKSQGLVMAKAHDLLWIPSYNGVCLEQYLLLNRRNKASDEEHKKQEKMSTDVKIFICTTMYHEEDYEMEQLLRSIHDVDTHSKESGRHYESHIFFDGCVRAEKLNTFVIQLASLVEKTLKVHLRDCNKIKTPYGMQLKWTLPGGIEFTIHLKDNVKVKNKKRWSQVMYMSYVLDYKEDLLKVKDDQSFILTTDADVKFTHESVEALIDQIVEDPQIGAVCARTHPMGNGPVVWYQIFDYAIGHWFQKVANHMLGSVLCSPGCFSLYRCQAVRDVLPTYATGVDHAFDFLTKDMGEDRWMCTLMIQRGWRLTYCAAAVDSTYCPESFNEFYKQRRRWTPSTLANLVLLIKEWKLVLEKNEHISFLFILYQTFLICSTLIGPSTVILVIVGGMVYSGINLNEITIVVLVCLIVVAYTLVCLFTSQNFQLKMSKILTFVFAVIMCIVVIGVAVQISKELQERDPEPTALPTALPNTTATLAMKPLEHHLPAGVSTLYLAGLAGIFAAAALLHSNEFTCLLHAVWYLMCLPSGYLLLTVYSVCNITDRSWGTREGKSASESEDWYKPLGNWMKEVCTCFHCCGKIKDSGQSEHVLNQEAKSGKMVDNLSHQTRTNETVTFPSRGKQASRMVDGGFDENVKPKKAECKQKKDSMILVSKSSRRHIQNDDKVTVYSAEEISNKNKTKRRHLEKEKSKEAIESNRSVKHTQSKTGFVGESCEEAVQTEVLLNGQHLLMRDVKTDDQDALFPPLGARRPFQTSLSSTSGGLSSMSIDAHLQRAGHNLSSDLENELLPHTDCSRFPFPNSAANNGGTYDYEETMHRPQESSTIQPDCRNDNRELQGESLPKPTVAALITTPTTITTDTEADQQQSRESIQAPLNSASSSWCGTSIQIQVLEENDRPISRLKNEVSYSDLGLPVEEWLTDNGFKNYAPMFREHGYDTMGFLPGMTDKDLETIGIETRGHRQKLLKEIKKIPRIDIEEGIPDDVQEWLNELGLKEYWPTFEQSGYKEPSDLEGLKGIGKDTLKETLDIRKQGHSNRLISAIRKLQYSNQGQEKLRHTRRELDRLPLSYLDEHDQNEYEFWESLRQTCLVPELSAFDQTSELKAKLVELRNTTLMVFAVTNAMWIIIILTLVQHKDLKVLGVDIIGLGFLTIYGCIFVIQFLALLGHRFKTMVHVLARTPWKVRNGRVSPPEPQKARAPQTA</sequence>
<dbReference type="FunFam" id="3.90.550.10:FF:000139">
    <property type="entry name" value="Chitin synthase 8"/>
    <property type="match status" value="1"/>
</dbReference>
<feature type="transmembrane region" description="Helical" evidence="14">
    <location>
        <begin position="204"/>
        <end position="222"/>
    </location>
</feature>
<evidence type="ECO:0000256" key="10">
    <source>
        <dbReference type="ARBA" id="ARBA00023180"/>
    </source>
</evidence>
<evidence type="ECO:0000256" key="2">
    <source>
        <dbReference type="ARBA" id="ARBA00012543"/>
    </source>
</evidence>
<dbReference type="PANTHER" id="PTHR22914">
    <property type="entry name" value="CHITIN SYNTHASE"/>
    <property type="match status" value="1"/>
</dbReference>
<proteinExistence type="inferred from homology"/>
<dbReference type="PROSITE" id="PS50105">
    <property type="entry name" value="SAM_DOMAIN"/>
    <property type="match status" value="2"/>
</dbReference>
<dbReference type="Gene3D" id="3.90.550.10">
    <property type="entry name" value="Spore Coat Polysaccharide Biosynthesis Protein SpsA, Chain A"/>
    <property type="match status" value="1"/>
</dbReference>
<feature type="transmembrane region" description="Helical" evidence="14">
    <location>
        <begin position="228"/>
        <end position="245"/>
    </location>
</feature>
<dbReference type="GO" id="GO:0005886">
    <property type="term" value="C:plasma membrane"/>
    <property type="evidence" value="ECO:0007669"/>
    <property type="project" value="UniProtKB-SubCell"/>
</dbReference>
<keyword evidence="17" id="KW-1185">Reference proteome</keyword>
<dbReference type="CDD" id="cd09487">
    <property type="entry name" value="SAM_superfamily"/>
    <property type="match status" value="1"/>
</dbReference>
<keyword evidence="10" id="KW-0325">Glycoprotein</keyword>
<evidence type="ECO:0000313" key="16">
    <source>
        <dbReference type="EMBL" id="KAK2557919.1"/>
    </source>
</evidence>
<feature type="compositionally biased region" description="Basic and acidic residues" evidence="13">
    <location>
        <begin position="1083"/>
        <end position="1093"/>
    </location>
</feature>
<evidence type="ECO:0000313" key="17">
    <source>
        <dbReference type="Proteomes" id="UP001249851"/>
    </source>
</evidence>
<evidence type="ECO:0000256" key="13">
    <source>
        <dbReference type="SAM" id="MobiDB-lite"/>
    </source>
</evidence>
<dbReference type="InterPro" id="IPR029044">
    <property type="entry name" value="Nucleotide-diphossugar_trans"/>
</dbReference>
<dbReference type="CDD" id="cd04190">
    <property type="entry name" value="Chitin_synth_C"/>
    <property type="match status" value="1"/>
</dbReference>
<dbReference type="Pfam" id="PF00536">
    <property type="entry name" value="SAM_1"/>
    <property type="match status" value="2"/>
</dbReference>
<dbReference type="EMBL" id="JARQWQ010000047">
    <property type="protein sequence ID" value="KAK2557919.1"/>
    <property type="molecule type" value="Genomic_DNA"/>
</dbReference>
<feature type="transmembrane region" description="Helical" evidence="14">
    <location>
        <begin position="799"/>
        <end position="818"/>
    </location>
</feature>
<feature type="transmembrane region" description="Helical" evidence="14">
    <location>
        <begin position="759"/>
        <end position="787"/>
    </location>
</feature>
<keyword evidence="6 14" id="KW-0812">Transmembrane</keyword>
<dbReference type="EC" id="2.4.1.16" evidence="2"/>
<organism evidence="16 17">
    <name type="scientific">Acropora cervicornis</name>
    <name type="common">Staghorn coral</name>
    <dbReference type="NCBI Taxonomy" id="6130"/>
    <lineage>
        <taxon>Eukaryota</taxon>
        <taxon>Metazoa</taxon>
        <taxon>Cnidaria</taxon>
        <taxon>Anthozoa</taxon>
        <taxon>Hexacorallia</taxon>
        <taxon>Scleractinia</taxon>
        <taxon>Astrocoeniina</taxon>
        <taxon>Acroporidae</taxon>
        <taxon>Acropora</taxon>
    </lineage>
</organism>
<keyword evidence="3" id="KW-1003">Cell membrane</keyword>
<comment type="catalytic activity">
    <reaction evidence="12">
        <text>[(1-&gt;4)-N-acetyl-beta-D-glucosaminyl](n) + UDP-N-acetyl-alpha-D-glucosamine = [(1-&gt;4)-N-acetyl-beta-D-glucosaminyl](n+1) + UDP + H(+)</text>
        <dbReference type="Rhea" id="RHEA:16637"/>
        <dbReference type="Rhea" id="RHEA-COMP:9593"/>
        <dbReference type="Rhea" id="RHEA-COMP:9595"/>
        <dbReference type="ChEBI" id="CHEBI:15378"/>
        <dbReference type="ChEBI" id="CHEBI:17029"/>
        <dbReference type="ChEBI" id="CHEBI:57705"/>
        <dbReference type="ChEBI" id="CHEBI:58223"/>
        <dbReference type="EC" id="2.4.1.16"/>
    </reaction>
</comment>
<evidence type="ECO:0000256" key="11">
    <source>
        <dbReference type="ARBA" id="ARBA00046329"/>
    </source>
</evidence>
<dbReference type="SMART" id="SM00454">
    <property type="entry name" value="SAM"/>
    <property type="match status" value="2"/>
</dbReference>
<reference evidence="16" key="1">
    <citation type="journal article" date="2023" name="G3 (Bethesda)">
        <title>Whole genome assembly and annotation of the endangered Caribbean coral Acropora cervicornis.</title>
        <authorList>
            <person name="Selwyn J.D."/>
            <person name="Vollmer S.V."/>
        </authorList>
    </citation>
    <scope>NUCLEOTIDE SEQUENCE</scope>
    <source>
        <strain evidence="16">K2</strain>
    </source>
</reference>
<keyword evidence="7 14" id="KW-1133">Transmembrane helix</keyword>
<evidence type="ECO:0000256" key="5">
    <source>
        <dbReference type="ARBA" id="ARBA00022679"/>
    </source>
</evidence>
<keyword evidence="8" id="KW-0175">Coiled coil</keyword>
<feature type="transmembrane region" description="Helical" evidence="14">
    <location>
        <begin position="266"/>
        <end position="291"/>
    </location>
</feature>
<gene>
    <name evidence="16" type="ORF">P5673_019904</name>
</gene>
<feature type="transmembrane region" description="Helical" evidence="14">
    <location>
        <begin position="339"/>
        <end position="358"/>
    </location>
</feature>
<evidence type="ECO:0000256" key="6">
    <source>
        <dbReference type="ARBA" id="ARBA00022692"/>
    </source>
</evidence>
<dbReference type="GO" id="GO:0004100">
    <property type="term" value="F:chitin synthase activity"/>
    <property type="evidence" value="ECO:0007669"/>
    <property type="project" value="UniProtKB-EC"/>
</dbReference>
<dbReference type="Pfam" id="PF03142">
    <property type="entry name" value="Chitin_synth_2"/>
    <property type="match status" value="1"/>
</dbReference>
<dbReference type="SUPFAM" id="SSF53448">
    <property type="entry name" value="Nucleotide-diphospho-sugar transferases"/>
    <property type="match status" value="1"/>
</dbReference>
<reference evidence="16" key="2">
    <citation type="journal article" date="2023" name="Science">
        <title>Genomic signatures of disease resistance in endangered staghorn corals.</title>
        <authorList>
            <person name="Vollmer S.V."/>
            <person name="Selwyn J.D."/>
            <person name="Despard B.A."/>
            <person name="Roesel C.L."/>
        </authorList>
    </citation>
    <scope>NUCLEOTIDE SEQUENCE</scope>
    <source>
        <strain evidence="16">K2</strain>
    </source>
</reference>
<evidence type="ECO:0000256" key="1">
    <source>
        <dbReference type="ARBA" id="ARBA00004651"/>
    </source>
</evidence>
<dbReference type="InterPro" id="IPR013761">
    <property type="entry name" value="SAM/pointed_sf"/>
</dbReference>
<feature type="transmembrane region" description="Helical" evidence="14">
    <location>
        <begin position="830"/>
        <end position="850"/>
    </location>
</feature>
<dbReference type="Gene3D" id="1.10.150.50">
    <property type="entry name" value="Transcription Factor, Ets-1"/>
    <property type="match status" value="2"/>
</dbReference>
<comment type="subcellular location">
    <subcellularLocation>
        <location evidence="1">Cell membrane</location>
        <topology evidence="1">Multi-pass membrane protein</topology>
    </subcellularLocation>
</comment>
<feature type="transmembrane region" description="Helical" evidence="14">
    <location>
        <begin position="311"/>
        <end position="332"/>
    </location>
</feature>
<protein>
    <recommendedName>
        <fullName evidence="2">chitin synthase</fullName>
        <ecNumber evidence="2">2.4.1.16</ecNumber>
    </recommendedName>
</protein>
<evidence type="ECO:0000256" key="3">
    <source>
        <dbReference type="ARBA" id="ARBA00022475"/>
    </source>
</evidence>
<feature type="transmembrane region" description="Helical" evidence="14">
    <location>
        <begin position="1540"/>
        <end position="1561"/>
    </location>
</feature>
<feature type="compositionally biased region" description="Polar residues" evidence="13">
    <location>
        <begin position="1260"/>
        <end position="1277"/>
    </location>
</feature>
<feature type="compositionally biased region" description="Low complexity" evidence="13">
    <location>
        <begin position="1241"/>
        <end position="1256"/>
    </location>
</feature>